<accession>A0A2N9EMC1</accession>
<organism evidence="2">
    <name type="scientific">Fagus sylvatica</name>
    <name type="common">Beechnut</name>
    <dbReference type="NCBI Taxonomy" id="28930"/>
    <lineage>
        <taxon>Eukaryota</taxon>
        <taxon>Viridiplantae</taxon>
        <taxon>Streptophyta</taxon>
        <taxon>Embryophyta</taxon>
        <taxon>Tracheophyta</taxon>
        <taxon>Spermatophyta</taxon>
        <taxon>Magnoliopsida</taxon>
        <taxon>eudicotyledons</taxon>
        <taxon>Gunneridae</taxon>
        <taxon>Pentapetalae</taxon>
        <taxon>rosids</taxon>
        <taxon>fabids</taxon>
        <taxon>Fagales</taxon>
        <taxon>Fagaceae</taxon>
        <taxon>Fagus</taxon>
    </lineage>
</organism>
<proteinExistence type="predicted"/>
<dbReference type="AlphaFoldDB" id="A0A2N9EMC1"/>
<feature type="region of interest" description="Disordered" evidence="1">
    <location>
        <begin position="24"/>
        <end position="58"/>
    </location>
</feature>
<gene>
    <name evidence="2" type="ORF">FSB_LOCUS3830</name>
</gene>
<name>A0A2N9EMC1_FAGSY</name>
<evidence type="ECO:0000313" key="2">
    <source>
        <dbReference type="EMBL" id="SPC75948.1"/>
    </source>
</evidence>
<feature type="compositionally biased region" description="Basic and acidic residues" evidence="1">
    <location>
        <begin position="24"/>
        <end position="37"/>
    </location>
</feature>
<reference evidence="2" key="1">
    <citation type="submission" date="2018-02" db="EMBL/GenBank/DDBJ databases">
        <authorList>
            <person name="Cohen D.B."/>
            <person name="Kent A.D."/>
        </authorList>
    </citation>
    <scope>NUCLEOTIDE SEQUENCE</scope>
</reference>
<evidence type="ECO:0000256" key="1">
    <source>
        <dbReference type="SAM" id="MobiDB-lite"/>
    </source>
</evidence>
<sequence length="119" mass="13346">MSGVPMQRLELIFIDGNLWKLMERKEDPRGNIREQRRSGLQNGVANEEDSSPSLEHVQNDRDKLVLAISLTTGLVPGSLTNKTMPCRQRGHAIEPGGPLAMVEVQFVAQRYKAHRVQNS</sequence>
<dbReference type="EMBL" id="OIVN01000191">
    <property type="protein sequence ID" value="SPC75948.1"/>
    <property type="molecule type" value="Genomic_DNA"/>
</dbReference>
<protein>
    <submittedName>
        <fullName evidence="2">Uncharacterized protein</fullName>
    </submittedName>
</protein>